<comment type="subcellular location">
    <subcellularLocation>
        <location evidence="1">Cell envelope</location>
    </subcellularLocation>
</comment>
<feature type="signal peptide" evidence="2">
    <location>
        <begin position="1"/>
        <end position="22"/>
    </location>
</feature>
<dbReference type="AlphaFoldDB" id="A0A5C6CST2"/>
<evidence type="ECO:0000313" key="5">
    <source>
        <dbReference type="EMBL" id="TWU26491.1"/>
    </source>
</evidence>
<feature type="domain" description="Heparinase II/III-like C-terminal" evidence="3">
    <location>
        <begin position="487"/>
        <end position="716"/>
    </location>
</feature>
<dbReference type="EMBL" id="SJPT01000001">
    <property type="protein sequence ID" value="TWU26491.1"/>
    <property type="molecule type" value="Genomic_DNA"/>
</dbReference>
<dbReference type="RefSeq" id="WP_197168936.1">
    <property type="nucleotide sequence ID" value="NZ_SJPT01000001.1"/>
</dbReference>
<dbReference type="Pfam" id="PF07940">
    <property type="entry name" value="Hepar_II_III_C"/>
    <property type="match status" value="1"/>
</dbReference>
<proteinExistence type="predicted"/>
<dbReference type="SUPFAM" id="SSF48230">
    <property type="entry name" value="Chondroitin AC/alginate lyase"/>
    <property type="match status" value="1"/>
</dbReference>
<dbReference type="InterPro" id="IPR012480">
    <property type="entry name" value="Hepar_II_III_C"/>
</dbReference>
<evidence type="ECO:0000256" key="1">
    <source>
        <dbReference type="ARBA" id="ARBA00004196"/>
    </source>
</evidence>
<dbReference type="Pfam" id="PF16332">
    <property type="entry name" value="DUF4962"/>
    <property type="match status" value="1"/>
</dbReference>
<organism evidence="5 6">
    <name type="scientific">Novipirellula galeiformis</name>
    <dbReference type="NCBI Taxonomy" id="2528004"/>
    <lineage>
        <taxon>Bacteria</taxon>
        <taxon>Pseudomonadati</taxon>
        <taxon>Planctomycetota</taxon>
        <taxon>Planctomycetia</taxon>
        <taxon>Pirellulales</taxon>
        <taxon>Pirellulaceae</taxon>
        <taxon>Novipirellula</taxon>
    </lineage>
</organism>
<dbReference type="Gene3D" id="2.60.40.10">
    <property type="entry name" value="Immunoglobulins"/>
    <property type="match status" value="1"/>
</dbReference>
<dbReference type="Gene3D" id="2.70.98.70">
    <property type="match status" value="1"/>
</dbReference>
<dbReference type="InterPro" id="IPR013783">
    <property type="entry name" value="Ig-like_fold"/>
</dbReference>
<evidence type="ECO:0000313" key="6">
    <source>
        <dbReference type="Proteomes" id="UP000316304"/>
    </source>
</evidence>
<feature type="domain" description="Heparinase II N-terminal" evidence="4">
    <location>
        <begin position="56"/>
        <end position="458"/>
    </location>
</feature>
<name>A0A5C6CST2_9BACT</name>
<evidence type="ECO:0000256" key="2">
    <source>
        <dbReference type="SAM" id="SignalP"/>
    </source>
</evidence>
<feature type="chain" id="PRO_5023142044" evidence="2">
    <location>
        <begin position="23"/>
        <end position="799"/>
    </location>
</feature>
<dbReference type="Gene3D" id="1.50.10.100">
    <property type="entry name" value="Chondroitin AC/alginate lyase"/>
    <property type="match status" value="1"/>
</dbReference>
<keyword evidence="2" id="KW-0732">Signal</keyword>
<gene>
    <name evidence="5" type="ORF">Pla52o_03440</name>
</gene>
<dbReference type="GO" id="GO:0030313">
    <property type="term" value="C:cell envelope"/>
    <property type="evidence" value="ECO:0007669"/>
    <property type="project" value="UniProtKB-SubCell"/>
</dbReference>
<accession>A0A5C6CST2</accession>
<reference evidence="5 6" key="1">
    <citation type="submission" date="2019-02" db="EMBL/GenBank/DDBJ databases">
        <title>Deep-cultivation of Planctomycetes and their phenomic and genomic characterization uncovers novel biology.</title>
        <authorList>
            <person name="Wiegand S."/>
            <person name="Jogler M."/>
            <person name="Boedeker C."/>
            <person name="Pinto D."/>
            <person name="Vollmers J."/>
            <person name="Rivas-Marin E."/>
            <person name="Kohn T."/>
            <person name="Peeters S.H."/>
            <person name="Heuer A."/>
            <person name="Rast P."/>
            <person name="Oberbeckmann S."/>
            <person name="Bunk B."/>
            <person name="Jeske O."/>
            <person name="Meyerdierks A."/>
            <person name="Storesund J.E."/>
            <person name="Kallscheuer N."/>
            <person name="Luecker S."/>
            <person name="Lage O.M."/>
            <person name="Pohl T."/>
            <person name="Merkel B.J."/>
            <person name="Hornburger P."/>
            <person name="Mueller R.-W."/>
            <person name="Bruemmer F."/>
            <person name="Labrenz M."/>
            <person name="Spormann A.M."/>
            <person name="Op Den Camp H."/>
            <person name="Overmann J."/>
            <person name="Amann R."/>
            <person name="Jetten M.S.M."/>
            <person name="Mascher T."/>
            <person name="Medema M.H."/>
            <person name="Devos D.P."/>
            <person name="Kaster A.-K."/>
            <person name="Ovreas L."/>
            <person name="Rohde M."/>
            <person name="Galperin M.Y."/>
            <person name="Jogler C."/>
        </authorList>
    </citation>
    <scope>NUCLEOTIDE SEQUENCE [LARGE SCALE GENOMIC DNA]</scope>
    <source>
        <strain evidence="5 6">Pla52o</strain>
    </source>
</reference>
<dbReference type="InterPro" id="IPR032518">
    <property type="entry name" value="HepII_N"/>
</dbReference>
<keyword evidence="6" id="KW-1185">Reference proteome</keyword>
<evidence type="ECO:0000259" key="4">
    <source>
        <dbReference type="Pfam" id="PF16332"/>
    </source>
</evidence>
<sequence precursor="true">MRSILACLVPLSCFLSCSVALSVETLDERPATSKEWGYRPEQGTVSVVNPPSFSWRPQTGVVSWEIECARDPKFTTIQYSADDITMNVHCPPRVLPPGDYSWRYRGILKSGAPTNWSRSRTFTIQSDAVAMPLPSRQELLARIPQSHPRLFVRPEQIPQLRDLARGSMQPQYEKLVAQCDALLARPPATTEPPKYGPEVVRNSDPWRKIWWGNRTYTIKALDGAATLGFTHQLGGKEEYGQLAKKILLECAQWDPLGATGYRYNDEAGMPYAYYFARTYTFIHDLLSEEERELCRQVMKIRGDEMYRHLHPRHLWQPYSSHSNRAWHFLGEVGIAMLGEVEGADDWVWFAMNVFHNVYPVWSDDQGGWHEGFVYWKSYLDRFTWWADVMRGAMEINAFDKPYFSQIGYYPMYLLPPGKVGGGFGDRNASQTAASAVSLVSQLAQQASNAHWLWYVQQMGGPIPKSGYIGFVRGAIPPITAQPPRDLPTSRVFRGIGQAVLNSTLENAADDVQVVFKSSPFGTQSHGYEANNSFLLWAYGQRLLVRSGYRDSYGTEHHKNWMWSTRSVNNITVDGAGQLPHSASSQGKITSFETSPAIDVVVGEAGEAYRTGSGKPRLDRYTRTIVFIKPELILIYDRLEAPNDSTFEYWLHATKKFSVNDQFDINLQVEDVGCAVSLLAPSGLTFSQTDQYDPNPRPRIKLREWHLTATTPTKAKSVEFVALYRPFRQGQQPPSEQQLRKIEGGYVLTAELTDGQVVALLPTDDSASLSAEGLSSDGTIVVQKRRANGSVVETVAVANK</sequence>
<dbReference type="Proteomes" id="UP000316304">
    <property type="component" value="Unassembled WGS sequence"/>
</dbReference>
<evidence type="ECO:0000259" key="3">
    <source>
        <dbReference type="Pfam" id="PF07940"/>
    </source>
</evidence>
<dbReference type="GO" id="GO:0016829">
    <property type="term" value="F:lyase activity"/>
    <property type="evidence" value="ECO:0007669"/>
    <property type="project" value="InterPro"/>
</dbReference>
<protein>
    <submittedName>
        <fullName evidence="5">Heparinase II/III-like protein</fullName>
    </submittedName>
</protein>
<dbReference type="InterPro" id="IPR008929">
    <property type="entry name" value="Chondroitin_lyas"/>
</dbReference>
<comment type="caution">
    <text evidence="5">The sequence shown here is derived from an EMBL/GenBank/DDBJ whole genome shotgun (WGS) entry which is preliminary data.</text>
</comment>